<gene>
    <name evidence="2" type="ORF">Cboi02_000096300</name>
</gene>
<protein>
    <submittedName>
        <fullName evidence="2">Unnamed protein product</fullName>
    </submittedName>
</protein>
<evidence type="ECO:0000313" key="2">
    <source>
        <dbReference type="EMBL" id="GME67566.1"/>
    </source>
</evidence>
<feature type="compositionally biased region" description="Low complexity" evidence="1">
    <location>
        <begin position="24"/>
        <end position="67"/>
    </location>
</feature>
<feature type="region of interest" description="Disordered" evidence="1">
    <location>
        <begin position="24"/>
        <end position="91"/>
    </location>
</feature>
<accession>A0A9W6SV20</accession>
<name>A0A9W6SV20_CANBO</name>
<dbReference type="Proteomes" id="UP001165120">
    <property type="component" value="Unassembled WGS sequence"/>
</dbReference>
<comment type="caution">
    <text evidence="2">The sequence shown here is derived from an EMBL/GenBank/DDBJ whole genome shotgun (WGS) entry which is preliminary data.</text>
</comment>
<sequence>MDQTKNTNGSDIIAKFLADAAAAAAIEERNSSSSSPTSTSSSSNKRNTNSNNNNNNNNSNSNKSNNSSEKRSGSTNVISNEEVPEDAFTSPSKKTLVYSYSIDVLLSLKESSLIEELKNGLDLPESDFWRLDAKPLTSNNI</sequence>
<reference evidence="2" key="1">
    <citation type="submission" date="2023-04" db="EMBL/GenBank/DDBJ databases">
        <title>Candida boidinii NBRC 10035.</title>
        <authorList>
            <person name="Ichikawa N."/>
            <person name="Sato H."/>
            <person name="Tonouchi N."/>
        </authorList>
    </citation>
    <scope>NUCLEOTIDE SEQUENCE</scope>
    <source>
        <strain evidence="2">NBRC 10035</strain>
    </source>
</reference>
<evidence type="ECO:0000256" key="1">
    <source>
        <dbReference type="SAM" id="MobiDB-lite"/>
    </source>
</evidence>
<dbReference type="EMBL" id="BSXN01000200">
    <property type="protein sequence ID" value="GME67566.1"/>
    <property type="molecule type" value="Genomic_DNA"/>
</dbReference>
<evidence type="ECO:0000313" key="3">
    <source>
        <dbReference type="Proteomes" id="UP001165120"/>
    </source>
</evidence>
<dbReference type="AlphaFoldDB" id="A0A9W6SV20"/>
<keyword evidence="3" id="KW-1185">Reference proteome</keyword>
<organism evidence="2 3">
    <name type="scientific">Candida boidinii</name>
    <name type="common">Yeast</name>
    <dbReference type="NCBI Taxonomy" id="5477"/>
    <lineage>
        <taxon>Eukaryota</taxon>
        <taxon>Fungi</taxon>
        <taxon>Dikarya</taxon>
        <taxon>Ascomycota</taxon>
        <taxon>Saccharomycotina</taxon>
        <taxon>Pichiomycetes</taxon>
        <taxon>Pichiales</taxon>
        <taxon>Pichiaceae</taxon>
        <taxon>Ogataea</taxon>
        <taxon>Ogataea/Candida clade</taxon>
    </lineage>
</organism>
<proteinExistence type="predicted"/>